<dbReference type="InterPro" id="IPR001245">
    <property type="entry name" value="Ser-Thr/Tyr_kinase_cat_dom"/>
</dbReference>
<evidence type="ECO:0000313" key="8">
    <source>
        <dbReference type="Proteomes" id="UP001209570"/>
    </source>
</evidence>
<dbReference type="AlphaFoldDB" id="A0AAD5LDX3"/>
<dbReference type="Gene3D" id="3.30.200.20">
    <property type="entry name" value="Phosphorylase Kinase, domain 1"/>
    <property type="match status" value="1"/>
</dbReference>
<dbReference type="GO" id="GO:0004674">
    <property type="term" value="F:protein serine/threonine kinase activity"/>
    <property type="evidence" value="ECO:0007669"/>
    <property type="project" value="TreeGrafter"/>
</dbReference>
<keyword evidence="3" id="KW-0418">Kinase</keyword>
<evidence type="ECO:0000256" key="3">
    <source>
        <dbReference type="ARBA" id="ARBA00022777"/>
    </source>
</evidence>
<reference evidence="7" key="1">
    <citation type="submission" date="2021-12" db="EMBL/GenBank/DDBJ databases">
        <title>Prjna785345.</title>
        <authorList>
            <person name="Rujirawat T."/>
            <person name="Krajaejun T."/>
        </authorList>
    </citation>
    <scope>NUCLEOTIDE SEQUENCE</scope>
    <source>
        <strain evidence="7">Pi057C3</strain>
    </source>
</reference>
<name>A0AAD5LDX3_PYTIN</name>
<dbReference type="CDD" id="cd13999">
    <property type="entry name" value="STKc_MAP3K-like"/>
    <property type="match status" value="1"/>
</dbReference>
<comment type="caution">
    <text evidence="7">The sequence shown here is derived from an EMBL/GenBank/DDBJ whole genome shotgun (WGS) entry which is preliminary data.</text>
</comment>
<evidence type="ECO:0000256" key="1">
    <source>
        <dbReference type="ARBA" id="ARBA00022679"/>
    </source>
</evidence>
<feature type="compositionally biased region" description="Polar residues" evidence="5">
    <location>
        <begin position="188"/>
        <end position="200"/>
    </location>
</feature>
<dbReference type="Proteomes" id="UP001209570">
    <property type="component" value="Unassembled WGS sequence"/>
</dbReference>
<organism evidence="7 8">
    <name type="scientific">Pythium insidiosum</name>
    <name type="common">Pythiosis disease agent</name>
    <dbReference type="NCBI Taxonomy" id="114742"/>
    <lineage>
        <taxon>Eukaryota</taxon>
        <taxon>Sar</taxon>
        <taxon>Stramenopiles</taxon>
        <taxon>Oomycota</taxon>
        <taxon>Peronosporomycetes</taxon>
        <taxon>Pythiales</taxon>
        <taxon>Pythiaceae</taxon>
        <taxon>Pythium</taxon>
    </lineage>
</organism>
<keyword evidence="2" id="KW-0547">Nucleotide-binding</keyword>
<feature type="region of interest" description="Disordered" evidence="5">
    <location>
        <begin position="160"/>
        <end position="200"/>
    </location>
</feature>
<dbReference type="Pfam" id="PF07714">
    <property type="entry name" value="PK_Tyr_Ser-Thr"/>
    <property type="match status" value="1"/>
</dbReference>
<dbReference type="InterPro" id="IPR011009">
    <property type="entry name" value="Kinase-like_dom_sf"/>
</dbReference>
<keyword evidence="4" id="KW-0067">ATP-binding</keyword>
<dbReference type="PROSITE" id="PS50011">
    <property type="entry name" value="PROTEIN_KINASE_DOM"/>
    <property type="match status" value="1"/>
</dbReference>
<evidence type="ECO:0000313" key="7">
    <source>
        <dbReference type="EMBL" id="KAJ0397535.1"/>
    </source>
</evidence>
<keyword evidence="1" id="KW-0808">Transferase</keyword>
<accession>A0AAD5LDX3</accession>
<dbReference type="SUPFAM" id="SSF56112">
    <property type="entry name" value="Protein kinase-like (PK-like)"/>
    <property type="match status" value="1"/>
</dbReference>
<evidence type="ECO:0000256" key="5">
    <source>
        <dbReference type="SAM" id="MobiDB-lite"/>
    </source>
</evidence>
<proteinExistence type="predicted"/>
<sequence length="438" mass="48080">MGHCLSKCIVNDMATELEAELDETNRVYHAQQKEPAPVAFTSSNGVPSAPSSTGAFGTTTLLAADEVVCQNEIGQGPSGVIYKGAYRGSVVAVKKMKMVSMPAKPSAREDMENALVVEASRMGSLRHPNTVLFMGACLQDEYFCIVSEYCTRGSLYNVLHQPKSPPSSTTSSSGKSKRPHSSDALALRSTTPNGNVFNSQEGKKVKPIKWSLRIRLALGAARGLLYLHSAEPPLVHGQLKSTNILVDDSWNAKLADFGTRRVAEAVGFDQKRLDAVDTETGLLRWTAPEMLKLGEERVRKGQLPSNHAFPQAVDVYSFGIVMWELTTGELPYADLQTNREIRDHVIQGGRPSITPGTCNLKWAELMVRCWSYNPARRPTAAEIVSTLEAINKEESLAQAEKRKARVVNSNRADYRFADKKPSKSKASKFRSNVRVPDL</sequence>
<gene>
    <name evidence="7" type="ORF">P43SY_003396</name>
</gene>
<dbReference type="GO" id="GO:0005524">
    <property type="term" value="F:ATP binding"/>
    <property type="evidence" value="ECO:0007669"/>
    <property type="project" value="UniProtKB-KW"/>
</dbReference>
<dbReference type="InterPro" id="IPR000719">
    <property type="entry name" value="Prot_kinase_dom"/>
</dbReference>
<dbReference type="PANTHER" id="PTHR44329:SF288">
    <property type="entry name" value="MITOGEN-ACTIVATED PROTEIN KINASE KINASE KINASE 20"/>
    <property type="match status" value="1"/>
</dbReference>
<dbReference type="InterPro" id="IPR051681">
    <property type="entry name" value="Ser/Thr_Kinases-Pseudokinases"/>
</dbReference>
<feature type="domain" description="Protein kinase" evidence="6">
    <location>
        <begin position="67"/>
        <end position="390"/>
    </location>
</feature>
<evidence type="ECO:0000256" key="4">
    <source>
        <dbReference type="ARBA" id="ARBA00022840"/>
    </source>
</evidence>
<keyword evidence="8" id="KW-1185">Reference proteome</keyword>
<dbReference type="EMBL" id="JAKCXM010000247">
    <property type="protein sequence ID" value="KAJ0397535.1"/>
    <property type="molecule type" value="Genomic_DNA"/>
</dbReference>
<dbReference type="PANTHER" id="PTHR44329">
    <property type="entry name" value="SERINE/THREONINE-PROTEIN KINASE TNNI3K-RELATED"/>
    <property type="match status" value="1"/>
</dbReference>
<evidence type="ECO:0000259" key="6">
    <source>
        <dbReference type="PROSITE" id="PS50011"/>
    </source>
</evidence>
<dbReference type="Gene3D" id="1.10.510.10">
    <property type="entry name" value="Transferase(Phosphotransferase) domain 1"/>
    <property type="match status" value="1"/>
</dbReference>
<feature type="region of interest" description="Disordered" evidence="5">
    <location>
        <begin position="417"/>
        <end position="438"/>
    </location>
</feature>
<protein>
    <recommendedName>
        <fullName evidence="6">Protein kinase domain-containing protein</fullName>
    </recommendedName>
</protein>
<evidence type="ECO:0000256" key="2">
    <source>
        <dbReference type="ARBA" id="ARBA00022741"/>
    </source>
</evidence>